<accession>A0A3D8YEL3</accession>
<dbReference type="AlphaFoldDB" id="A0A3D8YEL3"/>
<reference evidence="3 4" key="1">
    <citation type="submission" date="2018-07" db="EMBL/GenBank/DDBJ databases">
        <title>Dyadobacter roseus sp. nov., isolated from rose rhizosphere soil.</title>
        <authorList>
            <person name="Chen L."/>
        </authorList>
    </citation>
    <scope>NUCLEOTIDE SEQUENCE [LARGE SCALE GENOMIC DNA]</scope>
    <source>
        <strain evidence="3 4">RS19</strain>
    </source>
</reference>
<feature type="modified residue" description="4-aspartylphosphate" evidence="1">
    <location>
        <position position="59"/>
    </location>
</feature>
<dbReference type="PROSITE" id="PS50110">
    <property type="entry name" value="RESPONSE_REGULATORY"/>
    <property type="match status" value="1"/>
</dbReference>
<dbReference type="InterPro" id="IPR001789">
    <property type="entry name" value="Sig_transdc_resp-reg_receiver"/>
</dbReference>
<dbReference type="SMART" id="SM00448">
    <property type="entry name" value="REC"/>
    <property type="match status" value="1"/>
</dbReference>
<dbReference type="OrthoDB" id="958614at2"/>
<dbReference type="InterPro" id="IPR052893">
    <property type="entry name" value="TCS_response_regulator"/>
</dbReference>
<dbReference type="PANTHER" id="PTHR44520">
    <property type="entry name" value="RESPONSE REGULATOR RCP1-RELATED"/>
    <property type="match status" value="1"/>
</dbReference>
<dbReference type="RefSeq" id="WP_115830170.1">
    <property type="nucleotide sequence ID" value="NZ_QNUL01000004.1"/>
</dbReference>
<dbReference type="Pfam" id="PF00072">
    <property type="entry name" value="Response_reg"/>
    <property type="match status" value="1"/>
</dbReference>
<protein>
    <submittedName>
        <fullName evidence="3">Response regulator</fullName>
    </submittedName>
</protein>
<gene>
    <name evidence="3" type="ORF">DSL64_08105</name>
</gene>
<evidence type="ECO:0000259" key="2">
    <source>
        <dbReference type="PROSITE" id="PS50110"/>
    </source>
</evidence>
<keyword evidence="4" id="KW-1185">Reference proteome</keyword>
<proteinExistence type="predicted"/>
<evidence type="ECO:0000313" key="4">
    <source>
        <dbReference type="Proteomes" id="UP000256373"/>
    </source>
</evidence>
<dbReference type="EMBL" id="QNUL01000004">
    <property type="protein sequence ID" value="REA62873.1"/>
    <property type="molecule type" value="Genomic_DNA"/>
</dbReference>
<comment type="caution">
    <text evidence="3">The sequence shown here is derived from an EMBL/GenBank/DDBJ whole genome shotgun (WGS) entry which is preliminary data.</text>
</comment>
<dbReference type="InterPro" id="IPR011006">
    <property type="entry name" value="CheY-like_superfamily"/>
</dbReference>
<dbReference type="Gene3D" id="3.40.50.2300">
    <property type="match status" value="1"/>
</dbReference>
<name>A0A3D8YEL3_9BACT</name>
<organism evidence="3 4">
    <name type="scientific">Dyadobacter luteus</name>
    <dbReference type="NCBI Taxonomy" id="2259619"/>
    <lineage>
        <taxon>Bacteria</taxon>
        <taxon>Pseudomonadati</taxon>
        <taxon>Bacteroidota</taxon>
        <taxon>Cytophagia</taxon>
        <taxon>Cytophagales</taxon>
        <taxon>Spirosomataceae</taxon>
        <taxon>Dyadobacter</taxon>
    </lineage>
</organism>
<evidence type="ECO:0000256" key="1">
    <source>
        <dbReference type="PROSITE-ProRule" id="PRU00169"/>
    </source>
</evidence>
<dbReference type="Proteomes" id="UP000256373">
    <property type="component" value="Unassembled WGS sequence"/>
</dbReference>
<keyword evidence="1" id="KW-0597">Phosphoprotein</keyword>
<sequence>MNKDGEIIIIEDDEDDQFLLEEVFSSLGYPNKRVYLPDGLAALEYLHGDNIAPFLILSDINMPRLDGIELRQKLHTDEQLSLKCIPYLFFSTAVSQRMVIDAYSNSIQGFFLKQNSVDDLKDTIKVIVEYWKKCAAPNNF</sequence>
<feature type="domain" description="Response regulatory" evidence="2">
    <location>
        <begin position="6"/>
        <end position="128"/>
    </location>
</feature>
<dbReference type="GO" id="GO:0000160">
    <property type="term" value="P:phosphorelay signal transduction system"/>
    <property type="evidence" value="ECO:0007669"/>
    <property type="project" value="InterPro"/>
</dbReference>
<evidence type="ECO:0000313" key="3">
    <source>
        <dbReference type="EMBL" id="REA62873.1"/>
    </source>
</evidence>
<dbReference type="SUPFAM" id="SSF52172">
    <property type="entry name" value="CheY-like"/>
    <property type="match status" value="1"/>
</dbReference>